<organism evidence="1 2">
    <name type="scientific">Aegilops tauschii subsp. strangulata</name>
    <name type="common">Goatgrass</name>
    <dbReference type="NCBI Taxonomy" id="200361"/>
    <lineage>
        <taxon>Eukaryota</taxon>
        <taxon>Viridiplantae</taxon>
        <taxon>Streptophyta</taxon>
        <taxon>Embryophyta</taxon>
        <taxon>Tracheophyta</taxon>
        <taxon>Spermatophyta</taxon>
        <taxon>Magnoliopsida</taxon>
        <taxon>Liliopsida</taxon>
        <taxon>Poales</taxon>
        <taxon>Poaceae</taxon>
        <taxon>BOP clade</taxon>
        <taxon>Pooideae</taxon>
        <taxon>Triticodae</taxon>
        <taxon>Triticeae</taxon>
        <taxon>Triticinae</taxon>
        <taxon>Aegilops</taxon>
    </lineage>
</organism>
<reference evidence="2" key="1">
    <citation type="journal article" date="2014" name="Science">
        <title>Ancient hybridizations among the ancestral genomes of bread wheat.</title>
        <authorList>
            <consortium name="International Wheat Genome Sequencing Consortium,"/>
            <person name="Marcussen T."/>
            <person name="Sandve S.R."/>
            <person name="Heier L."/>
            <person name="Spannagl M."/>
            <person name="Pfeifer M."/>
            <person name="Jakobsen K.S."/>
            <person name="Wulff B.B."/>
            <person name="Steuernagel B."/>
            <person name="Mayer K.F."/>
            <person name="Olsen O.A."/>
        </authorList>
    </citation>
    <scope>NUCLEOTIDE SEQUENCE [LARGE SCALE GENOMIC DNA]</scope>
    <source>
        <strain evidence="2">cv. AL8/78</strain>
    </source>
</reference>
<dbReference type="Gramene" id="AET2Gv20320600.25">
    <property type="protein sequence ID" value="AET2Gv20320600.25"/>
    <property type="gene ID" value="AET2Gv20320600"/>
</dbReference>
<keyword evidence="2" id="KW-1185">Reference proteome</keyword>
<dbReference type="EnsemblPlants" id="AET2Gv20320600.25">
    <property type="protein sequence ID" value="AET2Gv20320600.25"/>
    <property type="gene ID" value="AET2Gv20320600"/>
</dbReference>
<reference evidence="1" key="5">
    <citation type="journal article" date="2021" name="G3 (Bethesda)">
        <title>Aegilops tauschii genome assembly Aet v5.0 features greater sequence contiguity and improved annotation.</title>
        <authorList>
            <person name="Wang L."/>
            <person name="Zhu T."/>
            <person name="Rodriguez J.C."/>
            <person name="Deal K.R."/>
            <person name="Dubcovsky J."/>
            <person name="McGuire P.E."/>
            <person name="Lux T."/>
            <person name="Spannagl M."/>
            <person name="Mayer K.F.X."/>
            <person name="Baldrich P."/>
            <person name="Meyers B.C."/>
            <person name="Huo N."/>
            <person name="Gu Y.Q."/>
            <person name="Zhou H."/>
            <person name="Devos K.M."/>
            <person name="Bennetzen J.L."/>
            <person name="Unver T."/>
            <person name="Budak H."/>
            <person name="Gulick P.J."/>
            <person name="Galiba G."/>
            <person name="Kalapos B."/>
            <person name="Nelson D.R."/>
            <person name="Li P."/>
            <person name="You F.M."/>
            <person name="Luo M.C."/>
            <person name="Dvorak J."/>
        </authorList>
    </citation>
    <scope>NUCLEOTIDE SEQUENCE [LARGE SCALE GENOMIC DNA]</scope>
    <source>
        <strain evidence="1">cv. AL8/78</strain>
    </source>
</reference>
<evidence type="ECO:0000313" key="1">
    <source>
        <dbReference type="EnsemblPlants" id="AET2Gv20320600.25"/>
    </source>
</evidence>
<reference evidence="1" key="3">
    <citation type="journal article" date="2017" name="Nature">
        <title>Genome sequence of the progenitor of the wheat D genome Aegilops tauschii.</title>
        <authorList>
            <person name="Luo M.C."/>
            <person name="Gu Y.Q."/>
            <person name="Puiu D."/>
            <person name="Wang H."/>
            <person name="Twardziok S.O."/>
            <person name="Deal K.R."/>
            <person name="Huo N."/>
            <person name="Zhu T."/>
            <person name="Wang L."/>
            <person name="Wang Y."/>
            <person name="McGuire P.E."/>
            <person name="Liu S."/>
            <person name="Long H."/>
            <person name="Ramasamy R.K."/>
            <person name="Rodriguez J.C."/>
            <person name="Van S.L."/>
            <person name="Yuan L."/>
            <person name="Wang Z."/>
            <person name="Xia Z."/>
            <person name="Xiao L."/>
            <person name="Anderson O.D."/>
            <person name="Ouyang S."/>
            <person name="Liang Y."/>
            <person name="Zimin A.V."/>
            <person name="Pertea G."/>
            <person name="Qi P."/>
            <person name="Bennetzen J.L."/>
            <person name="Dai X."/>
            <person name="Dawson M.W."/>
            <person name="Muller H.G."/>
            <person name="Kugler K."/>
            <person name="Rivarola-Duarte L."/>
            <person name="Spannagl M."/>
            <person name="Mayer K.F.X."/>
            <person name="Lu F.H."/>
            <person name="Bevan M.W."/>
            <person name="Leroy P."/>
            <person name="Li P."/>
            <person name="You F.M."/>
            <person name="Sun Q."/>
            <person name="Liu Z."/>
            <person name="Lyons E."/>
            <person name="Wicker T."/>
            <person name="Salzberg S.L."/>
            <person name="Devos K.M."/>
            <person name="Dvorak J."/>
        </authorList>
    </citation>
    <scope>NUCLEOTIDE SEQUENCE [LARGE SCALE GENOMIC DNA]</scope>
    <source>
        <strain evidence="1">cv. AL8/78</strain>
    </source>
</reference>
<reference evidence="2" key="2">
    <citation type="journal article" date="2017" name="Nat. Plants">
        <title>The Aegilops tauschii genome reveals multiple impacts of transposons.</title>
        <authorList>
            <person name="Zhao G."/>
            <person name="Zou C."/>
            <person name="Li K."/>
            <person name="Wang K."/>
            <person name="Li T."/>
            <person name="Gao L."/>
            <person name="Zhang X."/>
            <person name="Wang H."/>
            <person name="Yang Z."/>
            <person name="Liu X."/>
            <person name="Jiang W."/>
            <person name="Mao L."/>
            <person name="Kong X."/>
            <person name="Jiao Y."/>
            <person name="Jia J."/>
        </authorList>
    </citation>
    <scope>NUCLEOTIDE SEQUENCE [LARGE SCALE GENOMIC DNA]</scope>
    <source>
        <strain evidence="2">cv. AL8/78</strain>
    </source>
</reference>
<name>A0A453B0A9_AEGTS</name>
<dbReference type="AlphaFoldDB" id="A0A453B0A9"/>
<proteinExistence type="predicted"/>
<reference evidence="1" key="4">
    <citation type="submission" date="2019-03" db="UniProtKB">
        <authorList>
            <consortium name="EnsemblPlants"/>
        </authorList>
    </citation>
    <scope>IDENTIFICATION</scope>
</reference>
<sequence>QTNGQRSHLGTCNLSIQPNSIQSACNHQRTIRSDKEHVYGAECMIQGKVPLCVRSEMQCTQKTTSKFSSK</sequence>
<protein>
    <submittedName>
        <fullName evidence="1">Uncharacterized protein</fullName>
    </submittedName>
</protein>
<accession>A0A453B0A9</accession>
<dbReference type="Proteomes" id="UP000015105">
    <property type="component" value="Chromosome 2D"/>
</dbReference>
<evidence type="ECO:0000313" key="2">
    <source>
        <dbReference type="Proteomes" id="UP000015105"/>
    </source>
</evidence>